<protein>
    <submittedName>
        <fullName evidence="1">Uncharacterized protein</fullName>
    </submittedName>
</protein>
<dbReference type="RefSeq" id="WP_053982811.1">
    <property type="nucleotide sequence ID" value="NZ_JAQIFT010000017.1"/>
</dbReference>
<gene>
    <name evidence="1" type="ORF">PBV87_05370</name>
</gene>
<comment type="caution">
    <text evidence="1">The sequence shown here is derived from an EMBL/GenBank/DDBJ whole genome shotgun (WGS) entry which is preliminary data.</text>
</comment>
<reference evidence="1" key="1">
    <citation type="journal article" date="2023" name="Int. J. Syst. Evol. Microbiol.">
        <title>&lt;i&gt;Holtiella tumoricola&lt;/i&gt; gen. nov. sp. nov., isolated from a human clinical sample.</title>
        <authorList>
            <person name="Allen-Vercoe E."/>
            <person name="Daigneault M.C."/>
            <person name="Vancuren S.J."/>
            <person name="Cochrane K."/>
            <person name="O'Neal L.L."/>
            <person name="Sankaranarayanan K."/>
            <person name="Lawson P.A."/>
        </authorList>
    </citation>
    <scope>NUCLEOTIDE SEQUENCE</scope>
    <source>
        <strain evidence="1">CC70A</strain>
    </source>
</reference>
<dbReference type="EMBL" id="JAQIFT010000017">
    <property type="protein sequence ID" value="MDA3730930.1"/>
    <property type="molecule type" value="Genomic_DNA"/>
</dbReference>
<dbReference type="Proteomes" id="UP001169242">
    <property type="component" value="Unassembled WGS sequence"/>
</dbReference>
<sequence>MSKKKSKSIISKTTTSEPITHVPILKDCNTEPNGPSPIRNDGIFITSTDFNDGFASINTVRYGEEVDVDDF</sequence>
<accession>A0AA42DL91</accession>
<organism evidence="1 2">
    <name type="scientific">Holtiella tumoricola</name>
    <dbReference type="NCBI Taxonomy" id="3018743"/>
    <lineage>
        <taxon>Bacteria</taxon>
        <taxon>Bacillati</taxon>
        <taxon>Bacillota</taxon>
        <taxon>Clostridia</taxon>
        <taxon>Lachnospirales</taxon>
        <taxon>Cellulosilyticaceae</taxon>
        <taxon>Holtiella</taxon>
    </lineage>
</organism>
<name>A0AA42DL91_9FIRM</name>
<keyword evidence="2" id="KW-1185">Reference proteome</keyword>
<evidence type="ECO:0000313" key="2">
    <source>
        <dbReference type="Proteomes" id="UP001169242"/>
    </source>
</evidence>
<proteinExistence type="predicted"/>
<dbReference type="AlphaFoldDB" id="A0AA42DL91"/>
<evidence type="ECO:0000313" key="1">
    <source>
        <dbReference type="EMBL" id="MDA3730930.1"/>
    </source>
</evidence>